<sequence length="200" mass="21144">MGIVDMWAFIVASILLIISPGPGTLNILGWSIRSRRSGFMALAGTSAGDATLMALAALGVSALLNNYPMAFQVVKYAGGAYLVWLGIEAWRAREGGVIALPPTDGDAFKRGLMVTLSNPKAIVFFMAFFPQFVTADAGAMAFLILGGAFLSMNCLYQTILICSAAKIGQHLSSAPKFTKLLNRMVGTVFVAFGIRLAVGN</sequence>
<accession>A0A840ML98</accession>
<evidence type="ECO:0000256" key="2">
    <source>
        <dbReference type="ARBA" id="ARBA00007928"/>
    </source>
</evidence>
<dbReference type="PANTHER" id="PTHR30086">
    <property type="entry name" value="ARGININE EXPORTER PROTEIN ARGO"/>
    <property type="match status" value="1"/>
</dbReference>
<dbReference type="Proteomes" id="UP000575898">
    <property type="component" value="Unassembled WGS sequence"/>
</dbReference>
<feature type="transmembrane region" description="Helical" evidence="7">
    <location>
        <begin position="139"/>
        <end position="159"/>
    </location>
</feature>
<evidence type="ECO:0000256" key="4">
    <source>
        <dbReference type="ARBA" id="ARBA00022692"/>
    </source>
</evidence>
<keyword evidence="3" id="KW-1003">Cell membrane</keyword>
<reference evidence="8 9" key="1">
    <citation type="submission" date="2020-08" db="EMBL/GenBank/DDBJ databases">
        <title>Genomic Encyclopedia of Type Strains, Phase IV (KMG-IV): sequencing the most valuable type-strain genomes for metagenomic binning, comparative biology and taxonomic classification.</title>
        <authorList>
            <person name="Goeker M."/>
        </authorList>
    </citation>
    <scope>NUCLEOTIDE SEQUENCE [LARGE SCALE GENOMIC DNA]</scope>
    <source>
        <strain evidence="8 9">DSM 27165</strain>
    </source>
</reference>
<evidence type="ECO:0000256" key="5">
    <source>
        <dbReference type="ARBA" id="ARBA00022989"/>
    </source>
</evidence>
<feature type="transmembrane region" description="Helical" evidence="7">
    <location>
        <begin position="40"/>
        <end position="64"/>
    </location>
</feature>
<comment type="similarity">
    <text evidence="2">Belongs to the Rht family.</text>
</comment>
<comment type="subcellular location">
    <subcellularLocation>
        <location evidence="1">Cell membrane</location>
        <topology evidence="1">Multi-pass membrane protein</topology>
    </subcellularLocation>
</comment>
<keyword evidence="6 7" id="KW-0472">Membrane</keyword>
<dbReference type="GO" id="GO:0015190">
    <property type="term" value="F:L-leucine transmembrane transporter activity"/>
    <property type="evidence" value="ECO:0007669"/>
    <property type="project" value="TreeGrafter"/>
</dbReference>
<feature type="transmembrane region" description="Helical" evidence="7">
    <location>
        <begin position="6"/>
        <end position="28"/>
    </location>
</feature>
<dbReference type="InterPro" id="IPR001123">
    <property type="entry name" value="LeuE-type"/>
</dbReference>
<dbReference type="PIRSF" id="PIRSF006324">
    <property type="entry name" value="LeuE"/>
    <property type="match status" value="1"/>
</dbReference>
<feature type="transmembrane region" description="Helical" evidence="7">
    <location>
        <begin position="111"/>
        <end position="133"/>
    </location>
</feature>
<dbReference type="RefSeq" id="WP_184041354.1">
    <property type="nucleotide sequence ID" value="NZ_JACHHY010000022.1"/>
</dbReference>
<organism evidence="8 9">
    <name type="scientific">Chitinivorax tropicus</name>
    <dbReference type="NCBI Taxonomy" id="714531"/>
    <lineage>
        <taxon>Bacteria</taxon>
        <taxon>Pseudomonadati</taxon>
        <taxon>Pseudomonadota</taxon>
        <taxon>Betaproteobacteria</taxon>
        <taxon>Chitinivorax</taxon>
    </lineage>
</organism>
<keyword evidence="4 7" id="KW-0812">Transmembrane</keyword>
<keyword evidence="5 7" id="KW-1133">Transmembrane helix</keyword>
<dbReference type="EMBL" id="JACHHY010000022">
    <property type="protein sequence ID" value="MBB5019934.1"/>
    <property type="molecule type" value="Genomic_DNA"/>
</dbReference>
<keyword evidence="9" id="KW-1185">Reference proteome</keyword>
<feature type="transmembrane region" description="Helical" evidence="7">
    <location>
        <begin position="180"/>
        <end position="198"/>
    </location>
</feature>
<protein>
    <submittedName>
        <fullName evidence="8">Leucine efflux protein</fullName>
    </submittedName>
</protein>
<evidence type="ECO:0000256" key="1">
    <source>
        <dbReference type="ARBA" id="ARBA00004651"/>
    </source>
</evidence>
<dbReference type="GO" id="GO:0005886">
    <property type="term" value="C:plasma membrane"/>
    <property type="evidence" value="ECO:0007669"/>
    <property type="project" value="UniProtKB-SubCell"/>
</dbReference>
<dbReference type="AlphaFoldDB" id="A0A840ML98"/>
<dbReference type="Pfam" id="PF01810">
    <property type="entry name" value="LysE"/>
    <property type="match status" value="1"/>
</dbReference>
<feature type="transmembrane region" description="Helical" evidence="7">
    <location>
        <begin position="70"/>
        <end position="90"/>
    </location>
</feature>
<gene>
    <name evidence="8" type="ORF">HNQ59_003242</name>
</gene>
<dbReference type="GO" id="GO:0015820">
    <property type="term" value="P:L-leucine transport"/>
    <property type="evidence" value="ECO:0007669"/>
    <property type="project" value="TreeGrafter"/>
</dbReference>
<dbReference type="PANTHER" id="PTHR30086:SF15">
    <property type="entry name" value="LEUCINE EFFLUX PROTEIN"/>
    <property type="match status" value="1"/>
</dbReference>
<name>A0A840ML98_9PROT</name>
<evidence type="ECO:0000256" key="7">
    <source>
        <dbReference type="SAM" id="Phobius"/>
    </source>
</evidence>
<evidence type="ECO:0000256" key="3">
    <source>
        <dbReference type="ARBA" id="ARBA00022475"/>
    </source>
</evidence>
<evidence type="ECO:0000313" key="8">
    <source>
        <dbReference type="EMBL" id="MBB5019934.1"/>
    </source>
</evidence>
<evidence type="ECO:0000256" key="6">
    <source>
        <dbReference type="ARBA" id="ARBA00023136"/>
    </source>
</evidence>
<proteinExistence type="inferred from homology"/>
<evidence type="ECO:0000313" key="9">
    <source>
        <dbReference type="Proteomes" id="UP000575898"/>
    </source>
</evidence>
<comment type="caution">
    <text evidence="8">The sequence shown here is derived from an EMBL/GenBank/DDBJ whole genome shotgun (WGS) entry which is preliminary data.</text>
</comment>